<dbReference type="RefSeq" id="XP_059605238.1">
    <property type="nucleotide sequence ID" value="XM_059747067.1"/>
</dbReference>
<sequence>MTRRDQHYDTPRWKTAGNPEGHVSRDELYRQRGRDGRAVIGCHGRPANDGRKKSAAAGKKSRGRKQEPALVGPDAAGRPRGGDRAALLIVQYGVLSSSSFSSTVDSLLPFLSLDILLLLSYPTRFLSIL</sequence>
<organism evidence="2">
    <name type="scientific">Aspergillus niger</name>
    <dbReference type="NCBI Taxonomy" id="5061"/>
    <lineage>
        <taxon>Eukaryota</taxon>
        <taxon>Fungi</taxon>
        <taxon>Dikarya</taxon>
        <taxon>Ascomycota</taxon>
        <taxon>Pezizomycotina</taxon>
        <taxon>Eurotiomycetes</taxon>
        <taxon>Eurotiomycetidae</taxon>
        <taxon>Eurotiales</taxon>
        <taxon>Aspergillaceae</taxon>
        <taxon>Aspergillus</taxon>
        <taxon>Aspergillus subgen. Circumdati</taxon>
    </lineage>
</organism>
<feature type="compositionally biased region" description="Basic and acidic residues" evidence="1">
    <location>
        <begin position="22"/>
        <end position="37"/>
    </location>
</feature>
<dbReference type="GeneID" id="84590714"/>
<evidence type="ECO:0000313" key="2">
    <source>
        <dbReference type="RefSeq" id="XP_059605238.1"/>
    </source>
</evidence>
<proteinExistence type="predicted"/>
<dbReference type="KEGG" id="ang:An03g04290"/>
<gene>
    <name evidence="2" type="ORF">An03g04290</name>
</gene>
<evidence type="ECO:0000256" key="1">
    <source>
        <dbReference type="SAM" id="MobiDB-lite"/>
    </source>
</evidence>
<dbReference type="AlphaFoldDB" id="A0AAJ8E2Q8"/>
<dbReference type="VEuPathDB" id="FungiDB:An03g04290"/>
<feature type="region of interest" description="Disordered" evidence="1">
    <location>
        <begin position="1"/>
        <end position="80"/>
    </location>
</feature>
<reference evidence="2" key="2">
    <citation type="submission" date="2025-08" db="UniProtKB">
        <authorList>
            <consortium name="RefSeq"/>
        </authorList>
    </citation>
    <scope>IDENTIFICATION</scope>
</reference>
<protein>
    <submittedName>
        <fullName evidence="2">Uncharacterized protein</fullName>
    </submittedName>
</protein>
<accession>A0AAJ8E2Q8</accession>
<feature type="compositionally biased region" description="Basic and acidic residues" evidence="1">
    <location>
        <begin position="1"/>
        <end position="12"/>
    </location>
</feature>
<reference evidence="2" key="1">
    <citation type="submission" date="2025-02" db="EMBL/GenBank/DDBJ databases">
        <authorList>
            <consortium name="NCBI Genome Project"/>
        </authorList>
    </citation>
    <scope>NUCLEOTIDE SEQUENCE</scope>
</reference>
<name>A0AAJ8E2Q8_ASPNG</name>